<sequence length="168" mass="20129">MQEIDECIGEFEYLILRVIAKYKLFQDKENYMQIGRLAIWKAAKEFDETKGNFEMYAYMLIKFAILREFNGNLKVTEHETATEDDKLSYLCNTASDQLPFTMERPDWYYHLFPDHQRLIELLYYEGHSMRDAAKLEGISYELMKKRRSKMLKNIRTMIQKKDGQVPIL</sequence>
<accession>A0ABS9UAN9</accession>
<proteinExistence type="predicted"/>
<dbReference type="Pfam" id="PF04542">
    <property type="entry name" value="Sigma70_r2"/>
    <property type="match status" value="1"/>
</dbReference>
<organism evidence="2 3">
    <name type="scientific">Solibacillus palustris</name>
    <dbReference type="NCBI Taxonomy" id="2908203"/>
    <lineage>
        <taxon>Bacteria</taxon>
        <taxon>Bacillati</taxon>
        <taxon>Bacillota</taxon>
        <taxon>Bacilli</taxon>
        <taxon>Bacillales</taxon>
        <taxon>Caryophanaceae</taxon>
        <taxon>Solibacillus</taxon>
    </lineage>
</organism>
<dbReference type="InterPro" id="IPR013324">
    <property type="entry name" value="RNA_pol_sigma_r3/r4-like"/>
</dbReference>
<reference evidence="2 3" key="1">
    <citation type="submission" date="2022-03" db="EMBL/GenBank/DDBJ databases">
        <authorList>
            <person name="Jo J.-H."/>
            <person name="Im W.-T."/>
        </authorList>
    </citation>
    <scope>NUCLEOTIDE SEQUENCE [LARGE SCALE GENOMIC DNA]</scope>
    <source>
        <strain evidence="2 3">MA9</strain>
    </source>
</reference>
<dbReference type="RefSeq" id="WP_241368435.1">
    <property type="nucleotide sequence ID" value="NZ_JAKZFC010000001.1"/>
</dbReference>
<comment type="caution">
    <text evidence="2">The sequence shown here is derived from an EMBL/GenBank/DDBJ whole genome shotgun (WGS) entry which is preliminary data.</text>
</comment>
<evidence type="ECO:0000313" key="3">
    <source>
        <dbReference type="Proteomes" id="UP001316087"/>
    </source>
</evidence>
<dbReference type="InterPro" id="IPR013325">
    <property type="entry name" value="RNA_pol_sigma_r2"/>
</dbReference>
<dbReference type="SUPFAM" id="SSF88946">
    <property type="entry name" value="Sigma2 domain of RNA polymerase sigma factors"/>
    <property type="match status" value="1"/>
</dbReference>
<evidence type="ECO:0000313" key="2">
    <source>
        <dbReference type="EMBL" id="MCH7321406.1"/>
    </source>
</evidence>
<dbReference type="Gene3D" id="1.10.1740.10">
    <property type="match status" value="1"/>
</dbReference>
<protein>
    <recommendedName>
        <fullName evidence="1">RNA polymerase sigma-70 region 2 domain-containing protein</fullName>
    </recommendedName>
</protein>
<dbReference type="SUPFAM" id="SSF88659">
    <property type="entry name" value="Sigma3 and sigma4 domains of RNA polymerase sigma factors"/>
    <property type="match status" value="1"/>
</dbReference>
<gene>
    <name evidence="2" type="ORF">LZ480_05820</name>
</gene>
<dbReference type="EMBL" id="JAKZFC010000001">
    <property type="protein sequence ID" value="MCH7321406.1"/>
    <property type="molecule type" value="Genomic_DNA"/>
</dbReference>
<feature type="domain" description="RNA polymerase sigma-70 region 2" evidence="1">
    <location>
        <begin position="26"/>
        <end position="69"/>
    </location>
</feature>
<dbReference type="Proteomes" id="UP001316087">
    <property type="component" value="Unassembled WGS sequence"/>
</dbReference>
<evidence type="ECO:0000259" key="1">
    <source>
        <dbReference type="Pfam" id="PF04542"/>
    </source>
</evidence>
<dbReference type="InterPro" id="IPR007627">
    <property type="entry name" value="RNA_pol_sigma70_r2"/>
</dbReference>
<keyword evidence="3" id="KW-1185">Reference proteome</keyword>
<name>A0ABS9UAN9_9BACL</name>
<dbReference type="InterPro" id="IPR036388">
    <property type="entry name" value="WH-like_DNA-bd_sf"/>
</dbReference>
<dbReference type="Gene3D" id="1.10.10.10">
    <property type="entry name" value="Winged helix-like DNA-binding domain superfamily/Winged helix DNA-binding domain"/>
    <property type="match status" value="1"/>
</dbReference>